<dbReference type="SMART" id="SM00741">
    <property type="entry name" value="SapB"/>
    <property type="match status" value="3"/>
</dbReference>
<feature type="signal peptide" evidence="4">
    <location>
        <begin position="1"/>
        <end position="20"/>
    </location>
</feature>
<evidence type="ECO:0000256" key="2">
    <source>
        <dbReference type="ARBA" id="ARBA00023180"/>
    </source>
</evidence>
<dbReference type="InterPro" id="IPR008373">
    <property type="entry name" value="Saposin"/>
</dbReference>
<evidence type="ECO:0000256" key="4">
    <source>
        <dbReference type="SAM" id="SignalP"/>
    </source>
</evidence>
<feature type="compositionally biased region" description="Gly residues" evidence="3">
    <location>
        <begin position="284"/>
        <end position="295"/>
    </location>
</feature>
<feature type="chain" id="PRO_5032615604" description="Saposin B-type domain-containing protein" evidence="4">
    <location>
        <begin position="21"/>
        <end position="473"/>
    </location>
</feature>
<feature type="domain" description="Saposin B-type" evidence="5">
    <location>
        <begin position="33"/>
        <end position="113"/>
    </location>
</feature>
<dbReference type="Pfam" id="PF03489">
    <property type="entry name" value="SapB_2"/>
    <property type="match status" value="2"/>
</dbReference>
<dbReference type="OrthoDB" id="69496at2759"/>
<keyword evidence="1" id="KW-1015">Disulfide bond</keyword>
<feature type="domain" description="Saposin B-type" evidence="5">
    <location>
        <begin position="128"/>
        <end position="208"/>
    </location>
</feature>
<dbReference type="Pfam" id="PF05184">
    <property type="entry name" value="SapB_1"/>
    <property type="match status" value="2"/>
</dbReference>
<proteinExistence type="predicted"/>
<dbReference type="PANTHER" id="PTHR11480:SF3">
    <property type="entry name" value="BCDNA.GH08312"/>
    <property type="match status" value="1"/>
</dbReference>
<keyword evidence="7" id="KW-1185">Reference proteome</keyword>
<dbReference type="PROSITE" id="PS50015">
    <property type="entry name" value="SAP_B"/>
    <property type="match status" value="3"/>
</dbReference>
<keyword evidence="4" id="KW-0732">Signal</keyword>
<protein>
    <recommendedName>
        <fullName evidence="5">Saposin B-type domain-containing protein</fullName>
    </recommendedName>
</protein>
<name>A0A835W3X8_CHLIN</name>
<feature type="domain" description="Saposin B-type" evidence="5">
    <location>
        <begin position="316"/>
        <end position="396"/>
    </location>
</feature>
<evidence type="ECO:0000256" key="3">
    <source>
        <dbReference type="SAM" id="MobiDB-lite"/>
    </source>
</evidence>
<evidence type="ECO:0000313" key="6">
    <source>
        <dbReference type="EMBL" id="KAG2436378.1"/>
    </source>
</evidence>
<dbReference type="GO" id="GO:0006665">
    <property type="term" value="P:sphingolipid metabolic process"/>
    <property type="evidence" value="ECO:0007669"/>
    <property type="project" value="InterPro"/>
</dbReference>
<dbReference type="InterPro" id="IPR007856">
    <property type="entry name" value="SapB_1"/>
</dbReference>
<feature type="region of interest" description="Disordered" evidence="3">
    <location>
        <begin position="259"/>
        <end position="295"/>
    </location>
</feature>
<evidence type="ECO:0000313" key="7">
    <source>
        <dbReference type="Proteomes" id="UP000650467"/>
    </source>
</evidence>
<dbReference type="PANTHER" id="PTHR11480">
    <property type="entry name" value="SAPOSIN-RELATED"/>
    <property type="match status" value="1"/>
</dbReference>
<dbReference type="PRINTS" id="PR01797">
    <property type="entry name" value="SAPOSIN"/>
</dbReference>
<dbReference type="GO" id="GO:0016020">
    <property type="term" value="C:membrane"/>
    <property type="evidence" value="ECO:0007669"/>
    <property type="project" value="GOC"/>
</dbReference>
<dbReference type="Gene3D" id="1.10.225.10">
    <property type="entry name" value="Saposin-like"/>
    <property type="match status" value="3"/>
</dbReference>
<accession>A0A835W3X8</accession>
<dbReference type="Proteomes" id="UP000650467">
    <property type="component" value="Unassembled WGS sequence"/>
</dbReference>
<organism evidence="6 7">
    <name type="scientific">Chlamydomonas incerta</name>
    <dbReference type="NCBI Taxonomy" id="51695"/>
    <lineage>
        <taxon>Eukaryota</taxon>
        <taxon>Viridiplantae</taxon>
        <taxon>Chlorophyta</taxon>
        <taxon>core chlorophytes</taxon>
        <taxon>Chlorophyceae</taxon>
        <taxon>CS clade</taxon>
        <taxon>Chlamydomonadales</taxon>
        <taxon>Chlamydomonadaceae</taxon>
        <taxon>Chlamydomonas</taxon>
    </lineage>
</organism>
<dbReference type="EMBL" id="JAEHOC010000013">
    <property type="protein sequence ID" value="KAG2436378.1"/>
    <property type="molecule type" value="Genomic_DNA"/>
</dbReference>
<dbReference type="InterPro" id="IPR011001">
    <property type="entry name" value="Saposin-like"/>
</dbReference>
<dbReference type="SUPFAM" id="SSF47862">
    <property type="entry name" value="Saposin"/>
    <property type="match status" value="3"/>
</dbReference>
<gene>
    <name evidence="6" type="ORF">HXX76_006685</name>
</gene>
<feature type="compositionally biased region" description="Gly residues" evidence="3">
    <location>
        <begin position="259"/>
        <end position="273"/>
    </location>
</feature>
<sequence length="473" mass="49266">MPPLKPVLLALVGLFALVNARGSPLVTPPLGDAGDACQTCLLTVRIVEDLLCDPAATEFLVDFVEKQVCPAMGDSAQCHNLAEGLLPTVIQWLRASATPASLCGSAGVCGAVLAQVPELNKPSLVVRDSTQCSLCKYVVTLVREAVNSTATLEKIEQAALQACSSLPAELAASCTDFVNTYAPLMAQLIEDMDADTVCGLAGVCVQAAAAVPPPPLPASLVRILAGVKSLRRPPPPHMVLVLAALGVPPPKFMPGMMGGPGGPDGHMHGPGGHMHGRDMQQMGPGSGGPGMGGPGNGPMMPFGGGPEPHFCLAGALSDACDYCKMAVIEAHSLVSNPTVQAEVVNYTLAVCDQFPSFTTACKSYVAMYAPLVFTLLEQYLVPDVLCTQTGMCPPPPGSTAAAQLPWTKLDKATMDKFTALQKASAAAELQPPAPAHSWGCWFHDVMRSIYSFFSRLTGGGADQLPRDQQPQMA</sequence>
<evidence type="ECO:0000259" key="5">
    <source>
        <dbReference type="PROSITE" id="PS50015"/>
    </source>
</evidence>
<dbReference type="AlphaFoldDB" id="A0A835W3X8"/>
<dbReference type="InterPro" id="IPR051428">
    <property type="entry name" value="Sphingo_Act-Surfact_Prot"/>
</dbReference>
<dbReference type="InterPro" id="IPR008138">
    <property type="entry name" value="SapB_2"/>
</dbReference>
<dbReference type="InterPro" id="IPR008139">
    <property type="entry name" value="SaposinB_dom"/>
</dbReference>
<comment type="caution">
    <text evidence="6">The sequence shown here is derived from an EMBL/GenBank/DDBJ whole genome shotgun (WGS) entry which is preliminary data.</text>
</comment>
<evidence type="ECO:0000256" key="1">
    <source>
        <dbReference type="ARBA" id="ARBA00023157"/>
    </source>
</evidence>
<reference evidence="6" key="1">
    <citation type="journal article" date="2020" name="bioRxiv">
        <title>Comparative genomics of Chlamydomonas.</title>
        <authorList>
            <person name="Craig R.J."/>
            <person name="Hasan A.R."/>
            <person name="Ness R.W."/>
            <person name="Keightley P.D."/>
        </authorList>
    </citation>
    <scope>NUCLEOTIDE SEQUENCE</scope>
    <source>
        <strain evidence="6">SAG 7.73</strain>
    </source>
</reference>
<dbReference type="GO" id="GO:0005764">
    <property type="term" value="C:lysosome"/>
    <property type="evidence" value="ECO:0007669"/>
    <property type="project" value="InterPro"/>
</dbReference>
<keyword evidence="2" id="KW-0325">Glycoprotein</keyword>